<dbReference type="OrthoDB" id="3976101at2759"/>
<proteinExistence type="predicted"/>
<organism evidence="1 2">
    <name type="scientific">Lachancea fermentati</name>
    <name type="common">Zygosaccharomyces fermentati</name>
    <dbReference type="NCBI Taxonomy" id="4955"/>
    <lineage>
        <taxon>Eukaryota</taxon>
        <taxon>Fungi</taxon>
        <taxon>Dikarya</taxon>
        <taxon>Ascomycota</taxon>
        <taxon>Saccharomycotina</taxon>
        <taxon>Saccharomycetes</taxon>
        <taxon>Saccharomycetales</taxon>
        <taxon>Saccharomycetaceae</taxon>
        <taxon>Lachancea</taxon>
    </lineage>
</organism>
<gene>
    <name evidence="1" type="ORF">LAFE_0E05490G</name>
</gene>
<keyword evidence="2" id="KW-1185">Reference proteome</keyword>
<reference evidence="2" key="1">
    <citation type="submission" date="2016-03" db="EMBL/GenBank/DDBJ databases">
        <authorList>
            <person name="Devillers H."/>
        </authorList>
    </citation>
    <scope>NUCLEOTIDE SEQUENCE [LARGE SCALE GENOMIC DNA]</scope>
</reference>
<protein>
    <submittedName>
        <fullName evidence="1">LAFE_0E05490g1_1</fullName>
    </submittedName>
</protein>
<evidence type="ECO:0000313" key="1">
    <source>
        <dbReference type="EMBL" id="SCW01705.1"/>
    </source>
</evidence>
<sequence>MVDENNLRLIWSNVAQFLNQNDLTSLARTSKFFAYEICDPQLYQNIVISRDPVLRSDKTFLDTNNSYISGYRSLKKTGDQNDLFLHDRIHRLVNSSQLGLVKTLIIQEDNFVYQEDGQPILKELIEQLIELGQIETLEIRDKDLFEHYYQSLKELPKLKRFVATKIEDLNSLRCLKNLKSLELLLNAPDFEHGCLSEEVKLALTHNIEELVIDDMEFSSLRLFQYFESEKIKLNAVQALKFNHVHGIHDYNKTMRELTTVFFKNVFKLENIVKLEMELSCEESGCSCIDDFLLDLAPKVTSLRDLGLIEKTFITQGNHYTEENWDLAINRFILNLPNVSEQLRTLAIRHNPPLNGLTEDSVEGNYIRRRTIYENVLPKLCNLQTLIAPSFLQSVAAYEILVCDLLWNGCECSFCEKVLDVFDKFIMNHQYYSFAEGEFKDIIPTVFFAYCGDAIARRFITEIDWDLKALSTCPVTHVWDLHGYEYVQHFEDYDCHYDQSAFVHLVKCVSHFFNSYMDCLVKFLPSLKFCIISGVYYTIDDKGNYECIYD</sequence>
<dbReference type="AlphaFoldDB" id="A0A1G4MCV4"/>
<dbReference type="EMBL" id="LT598488">
    <property type="protein sequence ID" value="SCW01705.1"/>
    <property type="molecule type" value="Genomic_DNA"/>
</dbReference>
<name>A0A1G4MCV4_LACFM</name>
<dbReference type="OMA" id="LWNGCEC"/>
<accession>A0A1G4MCV4</accession>
<evidence type="ECO:0000313" key="2">
    <source>
        <dbReference type="Proteomes" id="UP000190831"/>
    </source>
</evidence>
<dbReference type="Proteomes" id="UP000190831">
    <property type="component" value="Chromosome E"/>
</dbReference>
<dbReference type="STRING" id="4955.A0A1G4MCV4"/>